<proteinExistence type="predicted"/>
<evidence type="ECO:0000256" key="1">
    <source>
        <dbReference type="SAM" id="MobiDB-lite"/>
    </source>
</evidence>
<evidence type="ECO:0000313" key="2">
    <source>
        <dbReference type="EMBL" id="CAK0886829.1"/>
    </source>
</evidence>
<evidence type="ECO:0000313" key="3">
    <source>
        <dbReference type="Proteomes" id="UP001189429"/>
    </source>
</evidence>
<feature type="region of interest" description="Disordered" evidence="1">
    <location>
        <begin position="182"/>
        <end position="207"/>
    </location>
</feature>
<accession>A0ABN9WJV9</accession>
<reference evidence="2" key="1">
    <citation type="submission" date="2023-10" db="EMBL/GenBank/DDBJ databases">
        <authorList>
            <person name="Chen Y."/>
            <person name="Shah S."/>
            <person name="Dougan E. K."/>
            <person name="Thang M."/>
            <person name="Chan C."/>
        </authorList>
    </citation>
    <scope>NUCLEOTIDE SEQUENCE [LARGE SCALE GENOMIC DNA]</scope>
</reference>
<protein>
    <submittedName>
        <fullName evidence="2">Uncharacterized protein</fullName>
    </submittedName>
</protein>
<keyword evidence="3" id="KW-1185">Reference proteome</keyword>
<dbReference type="EMBL" id="CAUYUJ010018856">
    <property type="protein sequence ID" value="CAK0886829.1"/>
    <property type="molecule type" value="Genomic_DNA"/>
</dbReference>
<dbReference type="Proteomes" id="UP001189429">
    <property type="component" value="Unassembled WGS sequence"/>
</dbReference>
<name>A0ABN9WJV9_9DINO</name>
<comment type="caution">
    <text evidence="2">The sequence shown here is derived from an EMBL/GenBank/DDBJ whole genome shotgun (WGS) entry which is preliminary data.</text>
</comment>
<gene>
    <name evidence="2" type="ORF">PCOR1329_LOCUS68073</name>
</gene>
<sequence length="207" mass="23005">MMVFPVRQLKRSAGGNRCLICLTRGGLSNLLVAWLSSVVASLHATLRHGPMQKLRCLAHRPPRRELHGGRMRTICATLSSSTGAARSPIWWLTVCSEARFGHAVLIDVERSCCKFMKLNFVPSCSRLKQPRTGMKKDAVGICISLRPGFSRLQNEAQRFCTKFLQGYISRKVEEVQEAASFRDPRRSFVTTSTPTGLDPSPRTGLSS</sequence>
<organism evidence="2 3">
    <name type="scientific">Prorocentrum cordatum</name>
    <dbReference type="NCBI Taxonomy" id="2364126"/>
    <lineage>
        <taxon>Eukaryota</taxon>
        <taxon>Sar</taxon>
        <taxon>Alveolata</taxon>
        <taxon>Dinophyceae</taxon>
        <taxon>Prorocentrales</taxon>
        <taxon>Prorocentraceae</taxon>
        <taxon>Prorocentrum</taxon>
    </lineage>
</organism>